<feature type="compositionally biased region" description="Low complexity" evidence="1">
    <location>
        <begin position="259"/>
        <end position="277"/>
    </location>
</feature>
<keyword evidence="3" id="KW-1185">Reference proteome</keyword>
<feature type="compositionally biased region" description="Low complexity" evidence="1">
    <location>
        <begin position="45"/>
        <end position="64"/>
    </location>
</feature>
<name>A0A2J6RTB6_HYAVF</name>
<evidence type="ECO:0000313" key="2">
    <source>
        <dbReference type="EMBL" id="PMD41755.1"/>
    </source>
</evidence>
<feature type="region of interest" description="Disordered" evidence="1">
    <location>
        <begin position="172"/>
        <end position="192"/>
    </location>
</feature>
<feature type="compositionally biased region" description="Polar residues" evidence="1">
    <location>
        <begin position="235"/>
        <end position="249"/>
    </location>
</feature>
<dbReference type="AlphaFoldDB" id="A0A2J6RTB6"/>
<evidence type="ECO:0000313" key="3">
    <source>
        <dbReference type="Proteomes" id="UP000235786"/>
    </source>
</evidence>
<proteinExistence type="predicted"/>
<feature type="region of interest" description="Disordered" evidence="1">
    <location>
        <begin position="293"/>
        <end position="375"/>
    </location>
</feature>
<evidence type="ECO:0000256" key="1">
    <source>
        <dbReference type="SAM" id="MobiDB-lite"/>
    </source>
</evidence>
<feature type="region of interest" description="Disordered" evidence="1">
    <location>
        <begin position="214"/>
        <end position="277"/>
    </location>
</feature>
<feature type="compositionally biased region" description="Low complexity" evidence="1">
    <location>
        <begin position="1"/>
        <end position="10"/>
    </location>
</feature>
<protein>
    <submittedName>
        <fullName evidence="2">Uncharacterized protein</fullName>
    </submittedName>
</protein>
<feature type="compositionally biased region" description="Basic residues" evidence="1">
    <location>
        <begin position="366"/>
        <end position="375"/>
    </location>
</feature>
<reference evidence="2 3" key="1">
    <citation type="submission" date="2016-04" db="EMBL/GenBank/DDBJ databases">
        <title>A degradative enzymes factory behind the ericoid mycorrhizal symbiosis.</title>
        <authorList>
            <consortium name="DOE Joint Genome Institute"/>
            <person name="Martino E."/>
            <person name="Morin E."/>
            <person name="Grelet G."/>
            <person name="Kuo A."/>
            <person name="Kohler A."/>
            <person name="Daghino S."/>
            <person name="Barry K."/>
            <person name="Choi C."/>
            <person name="Cichocki N."/>
            <person name="Clum A."/>
            <person name="Copeland A."/>
            <person name="Hainaut M."/>
            <person name="Haridas S."/>
            <person name="Labutti K."/>
            <person name="Lindquist E."/>
            <person name="Lipzen A."/>
            <person name="Khouja H.-R."/>
            <person name="Murat C."/>
            <person name="Ohm R."/>
            <person name="Olson A."/>
            <person name="Spatafora J."/>
            <person name="Veneault-Fourrey C."/>
            <person name="Henrissat B."/>
            <person name="Grigoriev I."/>
            <person name="Martin F."/>
            <person name="Perotto S."/>
        </authorList>
    </citation>
    <scope>NUCLEOTIDE SEQUENCE [LARGE SCALE GENOMIC DNA]</scope>
    <source>
        <strain evidence="2 3">F</strain>
    </source>
</reference>
<feature type="compositionally biased region" description="Basic and acidic residues" evidence="1">
    <location>
        <begin position="342"/>
        <end position="365"/>
    </location>
</feature>
<feature type="region of interest" description="Disordered" evidence="1">
    <location>
        <begin position="1"/>
        <end position="84"/>
    </location>
</feature>
<gene>
    <name evidence="2" type="ORF">L207DRAFT_582185</name>
</gene>
<dbReference type="EMBL" id="KZ613944">
    <property type="protein sequence ID" value="PMD41755.1"/>
    <property type="molecule type" value="Genomic_DNA"/>
</dbReference>
<accession>A0A2J6RTB6</accession>
<feature type="compositionally biased region" description="Polar residues" evidence="1">
    <location>
        <begin position="293"/>
        <end position="311"/>
    </location>
</feature>
<feature type="compositionally biased region" description="Polar residues" evidence="1">
    <location>
        <begin position="65"/>
        <end position="81"/>
    </location>
</feature>
<feature type="compositionally biased region" description="Low complexity" evidence="1">
    <location>
        <begin position="312"/>
        <end position="334"/>
    </location>
</feature>
<sequence length="375" mass="40899">MSRRGSNSLGGRSGYGSPLPDLFGGAVTPLRAPSQDPEEQMQGLTTTSGIGSSRQRSRSASINSGRPTSTRPGSQHSNFQQLEGFKGGSEPGLCDKCKGYVPIYTECKMGSGRKHIDPYKIKHLATCTHDCAPSRWTRVMTDDPEYQDLEGTCIWCEDPNNFPGVDERRYIHTPPGDPTRGSTPSFQGQIETPPGGWYRIDCRYRVKDTAHLFESKGGAQQQSQDQEHQILGQPGPSTQPGWRQESPMQLDSPLHPHSGRSNRTSRSSSQSQPQTPGMTAENIALLLAFNQGGPSQAENQSEQNLPVPTSQSTLHAAASHPPSSTHPTHSNHPAQTSSSKGKRTEREKSSSSDQESTRSPRDSQKKPSKKGRTKK</sequence>
<organism evidence="2 3">
    <name type="scientific">Hyaloscypha variabilis (strain UAMH 11265 / GT02V1 / F)</name>
    <name type="common">Meliniomyces variabilis</name>
    <dbReference type="NCBI Taxonomy" id="1149755"/>
    <lineage>
        <taxon>Eukaryota</taxon>
        <taxon>Fungi</taxon>
        <taxon>Dikarya</taxon>
        <taxon>Ascomycota</taxon>
        <taxon>Pezizomycotina</taxon>
        <taxon>Leotiomycetes</taxon>
        <taxon>Helotiales</taxon>
        <taxon>Hyaloscyphaceae</taxon>
        <taxon>Hyaloscypha</taxon>
        <taxon>Hyaloscypha variabilis</taxon>
    </lineage>
</organism>
<feature type="compositionally biased region" description="Polar residues" evidence="1">
    <location>
        <begin position="180"/>
        <end position="190"/>
    </location>
</feature>
<dbReference type="Proteomes" id="UP000235786">
    <property type="component" value="Unassembled WGS sequence"/>
</dbReference>